<keyword evidence="4" id="KW-1185">Reference proteome</keyword>
<organism evidence="3 4">
    <name type="scientific">Patellaria atrata CBS 101060</name>
    <dbReference type="NCBI Taxonomy" id="1346257"/>
    <lineage>
        <taxon>Eukaryota</taxon>
        <taxon>Fungi</taxon>
        <taxon>Dikarya</taxon>
        <taxon>Ascomycota</taxon>
        <taxon>Pezizomycotina</taxon>
        <taxon>Dothideomycetes</taxon>
        <taxon>Dothideomycetes incertae sedis</taxon>
        <taxon>Patellariales</taxon>
        <taxon>Patellariaceae</taxon>
        <taxon>Patellaria</taxon>
    </lineage>
</organism>
<dbReference type="InterPro" id="IPR045851">
    <property type="entry name" value="AMP-bd_C_sf"/>
</dbReference>
<dbReference type="AlphaFoldDB" id="A0A9P4SK25"/>
<protein>
    <submittedName>
        <fullName evidence="3">Phenylacetyl-CoA ligase</fullName>
    </submittedName>
</protein>
<accession>A0A9P4SK25</accession>
<feature type="domain" description="AMP-dependent synthetase/ligase" evidence="1">
    <location>
        <begin position="47"/>
        <end position="415"/>
    </location>
</feature>
<dbReference type="Gene3D" id="3.40.50.980">
    <property type="match status" value="2"/>
</dbReference>
<dbReference type="InterPro" id="IPR000873">
    <property type="entry name" value="AMP-dep_synth/lig_dom"/>
</dbReference>
<dbReference type="InterPro" id="IPR020845">
    <property type="entry name" value="AMP-binding_CS"/>
</dbReference>
<dbReference type="Gene3D" id="3.30.300.30">
    <property type="match status" value="1"/>
</dbReference>
<gene>
    <name evidence="3" type="ORF">M501DRAFT_1005876</name>
</gene>
<evidence type="ECO:0000259" key="2">
    <source>
        <dbReference type="Pfam" id="PF13193"/>
    </source>
</evidence>
<dbReference type="OrthoDB" id="6509636at2759"/>
<reference evidence="3" key="1">
    <citation type="journal article" date="2020" name="Stud. Mycol.">
        <title>101 Dothideomycetes genomes: a test case for predicting lifestyles and emergence of pathogens.</title>
        <authorList>
            <person name="Haridas S."/>
            <person name="Albert R."/>
            <person name="Binder M."/>
            <person name="Bloem J."/>
            <person name="Labutti K."/>
            <person name="Salamov A."/>
            <person name="Andreopoulos B."/>
            <person name="Baker S."/>
            <person name="Barry K."/>
            <person name="Bills G."/>
            <person name="Bluhm B."/>
            <person name="Cannon C."/>
            <person name="Castanera R."/>
            <person name="Culley D."/>
            <person name="Daum C."/>
            <person name="Ezra D."/>
            <person name="Gonzalez J."/>
            <person name="Henrissat B."/>
            <person name="Kuo A."/>
            <person name="Liang C."/>
            <person name="Lipzen A."/>
            <person name="Lutzoni F."/>
            <person name="Magnuson J."/>
            <person name="Mondo S."/>
            <person name="Nolan M."/>
            <person name="Ohm R."/>
            <person name="Pangilinan J."/>
            <person name="Park H.-J."/>
            <person name="Ramirez L."/>
            <person name="Alfaro M."/>
            <person name="Sun H."/>
            <person name="Tritt A."/>
            <person name="Yoshinaga Y."/>
            <person name="Zwiers L.-H."/>
            <person name="Turgeon B."/>
            <person name="Goodwin S."/>
            <person name="Spatafora J."/>
            <person name="Crous P."/>
            <person name="Grigoriev I."/>
        </authorList>
    </citation>
    <scope>NUCLEOTIDE SEQUENCE</scope>
    <source>
        <strain evidence="3">CBS 101060</strain>
    </source>
</reference>
<dbReference type="Pfam" id="PF00501">
    <property type="entry name" value="AMP-binding"/>
    <property type="match status" value="1"/>
</dbReference>
<evidence type="ECO:0000259" key="1">
    <source>
        <dbReference type="Pfam" id="PF00501"/>
    </source>
</evidence>
<dbReference type="PANTHER" id="PTHR24096:SF422">
    <property type="entry name" value="BCDNA.GH02901"/>
    <property type="match status" value="1"/>
</dbReference>
<dbReference type="GO" id="GO:0016405">
    <property type="term" value="F:CoA-ligase activity"/>
    <property type="evidence" value="ECO:0007669"/>
    <property type="project" value="TreeGrafter"/>
</dbReference>
<comment type="caution">
    <text evidence="3">The sequence shown here is derived from an EMBL/GenBank/DDBJ whole genome shotgun (WGS) entry which is preliminary data.</text>
</comment>
<proteinExistence type="predicted"/>
<evidence type="ECO:0000313" key="4">
    <source>
        <dbReference type="Proteomes" id="UP000799429"/>
    </source>
</evidence>
<sequence length="572" mass="62746">MIFHSPSWVPKLANPPSSVTIPEFIFDESTGRAPFAQSRDPFVCGITGKSFSVQEVKERVDLLARGLAPELNWSSNAGTEFEKVVAVFSLNSIDYGTVSWATHLLGGLVSPVSAAYTAKELEFQLRDSKAKCLFTCSPLLEIALIAAKAVGIPENRIYVLQVAGTGVQGTVNGLKTVDDLIRNGRRRPSLERLRLGNGDGARRAAFLCYSSGTSGFPKGVMISHRNVISNILQVDAYERLHRESAEVALGILPMSHIYGLIMLLHENVYRGDSSVVLPKFDFAQSLDAIQRFKITTLFLVPPIFVLLIKSKSVVEQHDLSSVIHAVTGAAPLGEETAAQLQQMFPRWLIRQGYGLTETSTVVSSTSGKDIWMGSCGSLIPGCEARLVTEEGKEVENCDQAGELLIRSPSVALGYFNNPKANNETFKNGWLCTGDKAMFRKAPSGNQHLFIIDRMKELVKVKGHQVAPAELETHLLTHPAVGDCAVIPVPDEYYGEVPKAFVTKSSSVCMAECDALVKQSILRHAKQGKANYKWLRGGVEFIDAIPKSPSGKILRRVLIDQERRKKRQIEARL</sequence>
<keyword evidence="3" id="KW-0436">Ligase</keyword>
<dbReference type="Gene3D" id="2.30.38.10">
    <property type="entry name" value="Luciferase, Domain 3"/>
    <property type="match status" value="1"/>
</dbReference>
<feature type="domain" description="AMP-binding enzyme C-terminal" evidence="2">
    <location>
        <begin position="469"/>
        <end position="551"/>
    </location>
</feature>
<dbReference type="PANTHER" id="PTHR24096">
    <property type="entry name" value="LONG-CHAIN-FATTY-ACID--COA LIGASE"/>
    <property type="match status" value="1"/>
</dbReference>
<dbReference type="Pfam" id="PF13193">
    <property type="entry name" value="AMP-binding_C"/>
    <property type="match status" value="1"/>
</dbReference>
<dbReference type="EMBL" id="MU006089">
    <property type="protein sequence ID" value="KAF2843262.1"/>
    <property type="molecule type" value="Genomic_DNA"/>
</dbReference>
<evidence type="ECO:0000313" key="3">
    <source>
        <dbReference type="EMBL" id="KAF2843262.1"/>
    </source>
</evidence>
<dbReference type="SUPFAM" id="SSF56801">
    <property type="entry name" value="Acetyl-CoA synthetase-like"/>
    <property type="match status" value="1"/>
</dbReference>
<name>A0A9P4SK25_9PEZI</name>
<dbReference type="Proteomes" id="UP000799429">
    <property type="component" value="Unassembled WGS sequence"/>
</dbReference>
<dbReference type="CDD" id="cd05911">
    <property type="entry name" value="Firefly_Luc_like"/>
    <property type="match status" value="1"/>
</dbReference>
<dbReference type="PROSITE" id="PS00455">
    <property type="entry name" value="AMP_BINDING"/>
    <property type="match status" value="1"/>
</dbReference>
<dbReference type="InterPro" id="IPR025110">
    <property type="entry name" value="AMP-bd_C"/>
</dbReference>